<feature type="compositionally biased region" description="Polar residues" evidence="1">
    <location>
        <begin position="72"/>
        <end position="88"/>
    </location>
</feature>
<proteinExistence type="predicted"/>
<evidence type="ECO:0000313" key="3">
    <source>
        <dbReference type="Proteomes" id="UP000285875"/>
    </source>
</evidence>
<accession>A0A3Q9UN26</accession>
<name>A0A3Q9UN26_9ACTN</name>
<evidence type="ECO:0000256" key="1">
    <source>
        <dbReference type="SAM" id="MobiDB-lite"/>
    </source>
</evidence>
<reference evidence="3" key="1">
    <citation type="submission" date="2017-12" db="EMBL/GenBank/DDBJ databases">
        <title>Whole genome sequencing of Acidipropionibacterium jensenii strains JS279 and JS280.</title>
        <authorList>
            <person name="Deptula P."/>
            <person name="Laine P."/>
            <person name="Smolander O.-P."/>
            <person name="Paulin L."/>
            <person name="Auvinen P."/>
            <person name="Varmanen P."/>
        </authorList>
    </citation>
    <scope>NUCLEOTIDE SEQUENCE [LARGE SCALE GENOMIC DNA]</scope>
    <source>
        <strain evidence="3">JS280</strain>
    </source>
</reference>
<organism evidence="2 3">
    <name type="scientific">Acidipropionibacterium jensenii</name>
    <dbReference type="NCBI Taxonomy" id="1749"/>
    <lineage>
        <taxon>Bacteria</taxon>
        <taxon>Bacillati</taxon>
        <taxon>Actinomycetota</taxon>
        <taxon>Actinomycetes</taxon>
        <taxon>Propionibacteriales</taxon>
        <taxon>Propionibacteriaceae</taxon>
        <taxon>Acidipropionibacterium</taxon>
    </lineage>
</organism>
<protein>
    <submittedName>
        <fullName evidence="2">Uncharacterized protein</fullName>
    </submittedName>
</protein>
<dbReference type="Proteomes" id="UP000285875">
    <property type="component" value="Chromosome"/>
</dbReference>
<sequence length="88" mass="9432">MEARPGTPFETIEHGSGPPPPGEGRGPVGRADLVRRREAWRISSGLTSDGDAPRQTPSRPLGAGDERDATWHASSEWTCRATSASRSH</sequence>
<feature type="region of interest" description="Disordered" evidence="1">
    <location>
        <begin position="1"/>
        <end position="88"/>
    </location>
</feature>
<gene>
    <name evidence="2" type="ORF">C0Z10_03210</name>
</gene>
<dbReference type="KEGG" id="aji:C0Z10_03210"/>
<dbReference type="AlphaFoldDB" id="A0A3Q9UN26"/>
<dbReference type="EMBL" id="CP025570">
    <property type="protein sequence ID" value="AZZ38921.1"/>
    <property type="molecule type" value="Genomic_DNA"/>
</dbReference>
<evidence type="ECO:0000313" key="2">
    <source>
        <dbReference type="EMBL" id="AZZ38921.1"/>
    </source>
</evidence>